<name>A0A511J2S9_9ENTE</name>
<comment type="caution">
    <text evidence="1">The sequence shown here is derived from an EMBL/GenBank/DDBJ whole genome shotgun (WGS) entry which is preliminary data.</text>
</comment>
<dbReference type="EMBL" id="BJWF01000019">
    <property type="protein sequence ID" value="GEL92301.1"/>
    <property type="molecule type" value="Genomic_DNA"/>
</dbReference>
<accession>A0A511J2S9</accession>
<reference evidence="1 2" key="1">
    <citation type="submission" date="2019-07" db="EMBL/GenBank/DDBJ databases">
        <title>Whole genome shotgun sequence of Enterococcus villorum NBRC 100699.</title>
        <authorList>
            <person name="Hosoyama A."/>
            <person name="Uohara A."/>
            <person name="Ohji S."/>
            <person name="Ichikawa N."/>
        </authorList>
    </citation>
    <scope>NUCLEOTIDE SEQUENCE [LARGE SCALE GENOMIC DNA]</scope>
    <source>
        <strain evidence="1 2">NBRC 100699</strain>
    </source>
</reference>
<gene>
    <name evidence="1" type="ORF">EVI01_16380</name>
</gene>
<protein>
    <submittedName>
        <fullName evidence="1">Uncharacterized protein</fullName>
    </submittedName>
</protein>
<evidence type="ECO:0000313" key="2">
    <source>
        <dbReference type="Proteomes" id="UP000321830"/>
    </source>
</evidence>
<dbReference type="AlphaFoldDB" id="A0A511J2S9"/>
<sequence>MVMSLLLKFLFKNKLLKYTQNKFIVKKELKIFRKKGVKKFSYPP</sequence>
<evidence type="ECO:0000313" key="1">
    <source>
        <dbReference type="EMBL" id="GEL92301.1"/>
    </source>
</evidence>
<organism evidence="1 2">
    <name type="scientific">Enterococcus villorum</name>
    <dbReference type="NCBI Taxonomy" id="112904"/>
    <lineage>
        <taxon>Bacteria</taxon>
        <taxon>Bacillati</taxon>
        <taxon>Bacillota</taxon>
        <taxon>Bacilli</taxon>
        <taxon>Lactobacillales</taxon>
        <taxon>Enterococcaceae</taxon>
        <taxon>Enterococcus</taxon>
    </lineage>
</organism>
<dbReference type="Proteomes" id="UP000321830">
    <property type="component" value="Unassembled WGS sequence"/>
</dbReference>
<proteinExistence type="predicted"/>